<dbReference type="PRINTS" id="PR00364">
    <property type="entry name" value="DISEASERSIST"/>
</dbReference>
<evidence type="ECO:0000256" key="1">
    <source>
        <dbReference type="ARBA" id="ARBA00008894"/>
    </source>
</evidence>
<dbReference type="Pfam" id="PF18052">
    <property type="entry name" value="Rx_N"/>
    <property type="match status" value="1"/>
</dbReference>
<feature type="domain" description="NB-ARC" evidence="7">
    <location>
        <begin position="141"/>
        <end position="312"/>
    </location>
</feature>
<keyword evidence="3" id="KW-0677">Repeat</keyword>
<dbReference type="InterPro" id="IPR027417">
    <property type="entry name" value="P-loop_NTPase"/>
</dbReference>
<dbReference type="InterPro" id="IPR038005">
    <property type="entry name" value="RX-like_CC"/>
</dbReference>
<evidence type="ECO:0000259" key="9">
    <source>
        <dbReference type="Pfam" id="PF23559"/>
    </source>
</evidence>
<protein>
    <recommendedName>
        <fullName evidence="13">Disease resistance protein RGA3</fullName>
    </recommendedName>
</protein>
<evidence type="ECO:0000256" key="6">
    <source>
        <dbReference type="ARBA" id="ARBA00022840"/>
    </source>
</evidence>
<dbReference type="InterPro" id="IPR001611">
    <property type="entry name" value="Leu-rich_rpt"/>
</dbReference>
<dbReference type="Pfam" id="PF13855">
    <property type="entry name" value="LRR_8"/>
    <property type="match status" value="1"/>
</dbReference>
<evidence type="ECO:0000259" key="8">
    <source>
        <dbReference type="Pfam" id="PF18052"/>
    </source>
</evidence>
<gene>
    <name evidence="11" type="ORF">RD792_001552</name>
</gene>
<proteinExistence type="inferred from homology"/>
<accession>A0ABR0DNY9</accession>
<feature type="domain" description="Disease resistance N-terminal" evidence="8">
    <location>
        <begin position="2"/>
        <end position="69"/>
    </location>
</feature>
<comment type="caution">
    <text evidence="11">The sequence shown here is derived from an EMBL/GenBank/DDBJ whole genome shotgun (WGS) entry which is preliminary data.</text>
</comment>
<dbReference type="InterPro" id="IPR041118">
    <property type="entry name" value="Rx_N"/>
</dbReference>
<dbReference type="Gene3D" id="1.20.5.4130">
    <property type="match status" value="1"/>
</dbReference>
<name>A0ABR0DNY9_9LAMI</name>
<dbReference type="Proteomes" id="UP001291926">
    <property type="component" value="Unassembled WGS sequence"/>
</dbReference>
<keyword evidence="5" id="KW-0611">Plant defense</keyword>
<evidence type="ECO:0000256" key="4">
    <source>
        <dbReference type="ARBA" id="ARBA00022741"/>
    </source>
</evidence>
<evidence type="ECO:0000259" key="7">
    <source>
        <dbReference type="Pfam" id="PF00931"/>
    </source>
</evidence>
<dbReference type="Gene3D" id="3.40.50.300">
    <property type="entry name" value="P-loop containing nucleotide triphosphate hydrolases"/>
    <property type="match status" value="1"/>
</dbReference>
<dbReference type="InterPro" id="IPR032675">
    <property type="entry name" value="LRR_dom_sf"/>
</dbReference>
<keyword evidence="12" id="KW-1185">Reference proteome</keyword>
<feature type="domain" description="Disease resistance protein winged helix" evidence="9">
    <location>
        <begin position="395"/>
        <end position="465"/>
    </location>
</feature>
<dbReference type="Gene3D" id="1.10.10.10">
    <property type="entry name" value="Winged helix-like DNA-binding domain superfamily/Winged helix DNA-binding domain"/>
    <property type="match status" value="1"/>
</dbReference>
<reference evidence="11 12" key="1">
    <citation type="journal article" date="2023" name="bioRxiv">
        <title>Genome report: Whole genome sequence and annotation of Penstemon davidsonii.</title>
        <authorList>
            <person name="Ostevik K.L."/>
            <person name="Alabady M."/>
            <person name="Zhang M."/>
            <person name="Rausher M.D."/>
        </authorList>
    </citation>
    <scope>NUCLEOTIDE SEQUENCE [LARGE SCALE GENOMIC DNA]</scope>
    <source>
        <strain evidence="11">DNT005</strain>
        <tissue evidence="11">Whole leaf</tissue>
    </source>
</reference>
<evidence type="ECO:0000256" key="5">
    <source>
        <dbReference type="ARBA" id="ARBA00022821"/>
    </source>
</evidence>
<dbReference type="InterPro" id="IPR056789">
    <property type="entry name" value="LRR_R13L1-DRL21"/>
</dbReference>
<keyword evidence="4" id="KW-0547">Nucleotide-binding</keyword>
<dbReference type="InterPro" id="IPR002182">
    <property type="entry name" value="NB-ARC"/>
</dbReference>
<organism evidence="11 12">
    <name type="scientific">Penstemon davidsonii</name>
    <dbReference type="NCBI Taxonomy" id="160366"/>
    <lineage>
        <taxon>Eukaryota</taxon>
        <taxon>Viridiplantae</taxon>
        <taxon>Streptophyta</taxon>
        <taxon>Embryophyta</taxon>
        <taxon>Tracheophyta</taxon>
        <taxon>Spermatophyta</taxon>
        <taxon>Magnoliopsida</taxon>
        <taxon>eudicotyledons</taxon>
        <taxon>Gunneridae</taxon>
        <taxon>Pentapetalae</taxon>
        <taxon>asterids</taxon>
        <taxon>lamiids</taxon>
        <taxon>Lamiales</taxon>
        <taxon>Plantaginaceae</taxon>
        <taxon>Cheloneae</taxon>
        <taxon>Penstemon</taxon>
    </lineage>
</organism>
<dbReference type="SUPFAM" id="SSF52058">
    <property type="entry name" value="L domain-like"/>
    <property type="match status" value="2"/>
</dbReference>
<evidence type="ECO:0000313" key="11">
    <source>
        <dbReference type="EMBL" id="KAK4490837.1"/>
    </source>
</evidence>
<dbReference type="InterPro" id="IPR042197">
    <property type="entry name" value="Apaf_helical"/>
</dbReference>
<dbReference type="SUPFAM" id="SSF52540">
    <property type="entry name" value="P-loop containing nucleoside triphosphate hydrolases"/>
    <property type="match status" value="1"/>
</dbReference>
<evidence type="ECO:0000259" key="10">
    <source>
        <dbReference type="Pfam" id="PF25019"/>
    </source>
</evidence>
<keyword evidence="6" id="KW-0067">ATP-binding</keyword>
<dbReference type="Gene3D" id="1.10.8.430">
    <property type="entry name" value="Helical domain of apoptotic protease-activating factors"/>
    <property type="match status" value="1"/>
</dbReference>
<dbReference type="Pfam" id="PF23559">
    <property type="entry name" value="WHD_DRP"/>
    <property type="match status" value="1"/>
</dbReference>
<dbReference type="InterPro" id="IPR058922">
    <property type="entry name" value="WHD_DRP"/>
</dbReference>
<dbReference type="Gene3D" id="3.80.10.10">
    <property type="entry name" value="Ribonuclease Inhibitor"/>
    <property type="match status" value="2"/>
</dbReference>
<comment type="similarity">
    <text evidence="1">Belongs to the disease resistance NB-LRR family.</text>
</comment>
<evidence type="ECO:0000313" key="12">
    <source>
        <dbReference type="Proteomes" id="UP001291926"/>
    </source>
</evidence>
<evidence type="ECO:0000256" key="3">
    <source>
        <dbReference type="ARBA" id="ARBA00022737"/>
    </source>
</evidence>
<feature type="domain" description="R13L1/DRL21-like LRR repeat region" evidence="10">
    <location>
        <begin position="630"/>
        <end position="756"/>
    </location>
</feature>
<dbReference type="PANTHER" id="PTHR36766">
    <property type="entry name" value="PLANT BROAD-SPECTRUM MILDEW RESISTANCE PROTEIN RPW8"/>
    <property type="match status" value="1"/>
</dbReference>
<evidence type="ECO:0000256" key="2">
    <source>
        <dbReference type="ARBA" id="ARBA00022614"/>
    </source>
</evidence>
<dbReference type="Pfam" id="PF00931">
    <property type="entry name" value="NB-ARC"/>
    <property type="match status" value="1"/>
</dbReference>
<evidence type="ECO:0008006" key="13">
    <source>
        <dbReference type="Google" id="ProtNLM"/>
    </source>
</evidence>
<dbReference type="InterPro" id="IPR036388">
    <property type="entry name" value="WH-like_DNA-bd_sf"/>
</dbReference>
<dbReference type="EMBL" id="JAYDYQ010001087">
    <property type="protein sequence ID" value="KAK4490837.1"/>
    <property type="molecule type" value="Genomic_DNA"/>
</dbReference>
<keyword evidence="2" id="KW-0433">Leucine-rich repeat</keyword>
<dbReference type="PANTHER" id="PTHR36766:SF42">
    <property type="entry name" value="NB-ARC DOMAIN DISEASE RESISTANCE PROTEIN"/>
    <property type="match status" value="1"/>
</dbReference>
<sequence length="1062" mass="120946">MGVDNDMKKLSSTLTTIQSVLEDAEEKQLESKPIQNWLCKLSDLTYEIDDILDECTTEVAKLELKNSKTSRYNLKNILYRRKIGRRMKEVTMKLDVVAAERQKFHLREMVVERHNTVAAIRETGSILDYSHPVYGRDEEKEKIVDILVNQVSECQQLTVMSIIGIGGLGKTTLAQLVVNDDSVLGHFDTILWVCVSDNFDLKTLIKEMIESASGNGSASGLVNLDTLQRRLQDLLNQKRYLLVLDDVWNEDQNKWSSLKRILACGSKGTSIIVTTRLKKVSDIMSTVPANYLTGLSEKDCWLLLRQRAFGQQEEEHPNLRTIGKHIVKKCGGVPLAAKTLGGLLRFKREEIEWLHVKESEIWNLPQEETSILPALRLSYHHLPLRYRQCFAYCSVFPKDTHIDKKEVIFLWMAHGYISSNGKLEVEDVGNEIWNELALRCLFQDVITIFDGQTIFRMHDLVHDLAQSIMENKVPGTELGNKSSGSNSKIRQVHLYQHHVAFPSKVLYNMDVSTIMNFSRLRTLNASRTSIKDLPSAVGNLKHLRYLNLSHTQICSLPKTICSLWNLKILDLSGCRKLVGLPKNMRYMRNLRHLFLDECNSWSQMPPKIGELTHLKTLCVYIVGHGRGNQLGELESLSLGGKLDIRHLERVQSHVDAEKANLAKKQNLRDLSLQWEGDNVFGVGGSMDEKVLEVLEPHPNIEILSICGFKGNNFPIWMRSSTLENIVRISIRKCPNCLFLPQGLGDLPFLKDLRLEELALQYIIQDGVNSPRPKFPRLQKVGLNSLPNLEGLLKEESEEIFPNLHSLSICGCSSLILPKLSSLKQLYSYNCSSRTMTSFSKLENLDHLFVQIDKSMTHIPKETLENRINLKKLDILGLHEHSLPDEALQSLKSLECLRITESETLTCLPESWLTHLASLVTLHITHCPEFVEFSEEIRCLKSLKTLKLRDLPKMICLPEALQQLPSLQYLSLDDLPRLTLLPHWLGKLTNLDVLFIGGCPNLASLPAIMQEMACLKSFLIRRCPELERRCEKGKGEDWHKIAHIDYVDIGANFFFSPTRQPIL</sequence>
<dbReference type="CDD" id="cd14798">
    <property type="entry name" value="RX-CC_like"/>
    <property type="match status" value="1"/>
</dbReference>
<dbReference type="Pfam" id="PF25019">
    <property type="entry name" value="LRR_R13L1-DRL21"/>
    <property type="match status" value="1"/>
</dbReference>